<keyword evidence="3" id="KW-1185">Reference proteome</keyword>
<evidence type="ECO:0000256" key="1">
    <source>
        <dbReference type="SAM" id="Phobius"/>
    </source>
</evidence>
<keyword evidence="1" id="KW-0472">Membrane</keyword>
<dbReference type="InterPro" id="IPR045755">
    <property type="entry name" value="FtsL-like"/>
</dbReference>
<keyword evidence="1" id="KW-0812">Transmembrane</keyword>
<dbReference type="AlphaFoldDB" id="A0A369QG45"/>
<name>A0A369QG45_9BACT</name>
<organism evidence="2 3">
    <name type="scientific">Adhaeribacter pallidiroseus</name>
    <dbReference type="NCBI Taxonomy" id="2072847"/>
    <lineage>
        <taxon>Bacteria</taxon>
        <taxon>Pseudomonadati</taxon>
        <taxon>Bacteroidota</taxon>
        <taxon>Cytophagia</taxon>
        <taxon>Cytophagales</taxon>
        <taxon>Hymenobacteraceae</taxon>
        <taxon>Adhaeribacter</taxon>
    </lineage>
</organism>
<comment type="caution">
    <text evidence="2">The sequence shown here is derived from an EMBL/GenBank/DDBJ whole genome shotgun (WGS) entry which is preliminary data.</text>
</comment>
<dbReference type="Proteomes" id="UP000253919">
    <property type="component" value="Unassembled WGS sequence"/>
</dbReference>
<reference evidence="2 3" key="1">
    <citation type="submission" date="2018-04" db="EMBL/GenBank/DDBJ databases">
        <title>Adhaeribacter sp. HMF7616 genome sequencing and assembly.</title>
        <authorList>
            <person name="Kang H."/>
            <person name="Kang J."/>
            <person name="Cha I."/>
            <person name="Kim H."/>
            <person name="Joh K."/>
        </authorList>
    </citation>
    <scope>NUCLEOTIDE SEQUENCE [LARGE SCALE GENOMIC DNA]</scope>
    <source>
        <strain evidence="2 3">HMF7616</strain>
    </source>
</reference>
<proteinExistence type="predicted"/>
<evidence type="ECO:0008006" key="4">
    <source>
        <dbReference type="Google" id="ProtNLM"/>
    </source>
</evidence>
<protein>
    <recommendedName>
        <fullName evidence="4">Cell division protein FtsL</fullName>
    </recommendedName>
</protein>
<dbReference type="Pfam" id="PF19579">
    <property type="entry name" value="FtsL_2"/>
    <property type="match status" value="1"/>
</dbReference>
<evidence type="ECO:0000313" key="2">
    <source>
        <dbReference type="EMBL" id="RDC62237.1"/>
    </source>
</evidence>
<keyword evidence="1" id="KW-1133">Transmembrane helix</keyword>
<accession>A0A369QG45</accession>
<gene>
    <name evidence="2" type="ORF">AHMF7616_00828</name>
</gene>
<feature type="transmembrane region" description="Helical" evidence="1">
    <location>
        <begin position="60"/>
        <end position="80"/>
    </location>
</feature>
<evidence type="ECO:0000313" key="3">
    <source>
        <dbReference type="Proteomes" id="UP000253919"/>
    </source>
</evidence>
<dbReference type="RefSeq" id="WP_233507318.1">
    <property type="nucleotide sequence ID" value="NZ_QASA01000001.1"/>
</dbReference>
<sequence>MAYNTVKERPPVKVKTNTLRPVPVPAPVEVPRQKGTSLFHLLDRYTKVDIIFQDGLPVKYLPYVLYIMAVTLFYIGNTHYAEKTIRKIDRTKSETEDLRADYTTLKSDYMEASKQSEVARKVAPAGIIESSSPPYQIRVDGEEY</sequence>
<dbReference type="EMBL" id="QASA01000001">
    <property type="protein sequence ID" value="RDC62237.1"/>
    <property type="molecule type" value="Genomic_DNA"/>
</dbReference>